<dbReference type="CDD" id="cd00086">
    <property type="entry name" value="homeodomain"/>
    <property type="match status" value="1"/>
</dbReference>
<evidence type="ECO:0000259" key="7">
    <source>
        <dbReference type="PROSITE" id="PS50071"/>
    </source>
</evidence>
<dbReference type="GO" id="GO:0003700">
    <property type="term" value="F:DNA-binding transcription factor activity"/>
    <property type="evidence" value="ECO:0007669"/>
    <property type="project" value="InterPro"/>
</dbReference>
<evidence type="ECO:0000256" key="6">
    <source>
        <dbReference type="PROSITE-ProRule" id="PRU00108"/>
    </source>
</evidence>
<organism evidence="9 10">
    <name type="scientific">Octopus sinensis</name>
    <name type="common">East Asian common octopus</name>
    <dbReference type="NCBI Taxonomy" id="2607531"/>
    <lineage>
        <taxon>Eukaryota</taxon>
        <taxon>Metazoa</taxon>
        <taxon>Spiralia</taxon>
        <taxon>Lophotrochozoa</taxon>
        <taxon>Mollusca</taxon>
        <taxon>Cephalopoda</taxon>
        <taxon>Coleoidea</taxon>
        <taxon>Octopodiformes</taxon>
        <taxon>Octopoda</taxon>
        <taxon>Incirrata</taxon>
        <taxon>Octopodidae</taxon>
        <taxon>Octopus</taxon>
    </lineage>
</organism>
<evidence type="ECO:0000313" key="10">
    <source>
        <dbReference type="RefSeq" id="XP_036355246.1"/>
    </source>
</evidence>
<sequence length="141" mass="16354">MQLKQQICEALMVFCSRTLDARFARPVIPRRKRRNFNKEATDVLNEYFHSNLTNPYPDEEAKLALSKKCGISVSQVSVGGIVQVSNWFGNKRIRFKKNVMKHGATHQPVQKKQTSPGQQMMYGYNNEYPSSSYMDYHQRGF</sequence>
<evidence type="ECO:0000256" key="5">
    <source>
        <dbReference type="ARBA" id="ARBA00023242"/>
    </source>
</evidence>
<proteinExistence type="inferred from homology"/>
<dbReference type="InterPro" id="IPR009057">
    <property type="entry name" value="Homeodomain-like_sf"/>
</dbReference>
<name>A0A7E6EI12_9MOLL</name>
<dbReference type="SMART" id="SM00389">
    <property type="entry name" value="HOX"/>
    <property type="match status" value="1"/>
</dbReference>
<dbReference type="SUPFAM" id="SSF46689">
    <property type="entry name" value="Homeodomain-like"/>
    <property type="match status" value="1"/>
</dbReference>
<dbReference type="InterPro" id="IPR050224">
    <property type="entry name" value="TALE_homeobox"/>
</dbReference>
<dbReference type="PANTHER" id="PTHR11850">
    <property type="entry name" value="HOMEOBOX PROTEIN TRANSCRIPTION FACTORS"/>
    <property type="match status" value="1"/>
</dbReference>
<evidence type="ECO:0000259" key="8">
    <source>
        <dbReference type="PROSITE" id="PS51978"/>
    </source>
</evidence>
<dbReference type="RefSeq" id="XP_036355246.1">
    <property type="nucleotide sequence ID" value="XM_036499353.1"/>
</dbReference>
<dbReference type="AlphaFoldDB" id="A0A7E6EI12"/>
<dbReference type="PROSITE" id="PS51978">
    <property type="entry name" value="PBC"/>
    <property type="match status" value="1"/>
</dbReference>
<dbReference type="Pfam" id="PF05920">
    <property type="entry name" value="Homeobox_KN"/>
    <property type="match status" value="1"/>
</dbReference>
<keyword evidence="9" id="KW-1185">Reference proteome</keyword>
<dbReference type="InterPro" id="IPR005542">
    <property type="entry name" value="PBX_PBC_dom"/>
</dbReference>
<dbReference type="InterPro" id="IPR001356">
    <property type="entry name" value="HD"/>
</dbReference>
<feature type="DNA-binding region" description="Homeobox" evidence="6">
    <location>
        <begin position="29"/>
        <end position="99"/>
    </location>
</feature>
<comment type="similarity">
    <text evidence="2">Belongs to the TALE/PBX homeobox family.</text>
</comment>
<evidence type="ECO:0000256" key="4">
    <source>
        <dbReference type="ARBA" id="ARBA00023155"/>
    </source>
</evidence>
<evidence type="ECO:0000256" key="1">
    <source>
        <dbReference type="ARBA" id="ARBA00004123"/>
    </source>
</evidence>
<dbReference type="PROSITE" id="PS50071">
    <property type="entry name" value="HOMEOBOX_2"/>
    <property type="match status" value="1"/>
</dbReference>
<evidence type="ECO:0000256" key="3">
    <source>
        <dbReference type="ARBA" id="ARBA00023125"/>
    </source>
</evidence>
<feature type="domain" description="PBC" evidence="8">
    <location>
        <begin position="1"/>
        <end position="20"/>
    </location>
</feature>
<keyword evidence="3 6" id="KW-0238">DNA-binding</keyword>
<evidence type="ECO:0000256" key="2">
    <source>
        <dbReference type="ARBA" id="ARBA00007601"/>
    </source>
</evidence>
<dbReference type="Gene3D" id="1.10.10.60">
    <property type="entry name" value="Homeodomain-like"/>
    <property type="match status" value="1"/>
</dbReference>
<comment type="subcellular location">
    <subcellularLocation>
        <location evidence="1 6">Nucleus</location>
    </subcellularLocation>
</comment>
<dbReference type="KEGG" id="osn:118761457"/>
<dbReference type="Proteomes" id="UP000515154">
    <property type="component" value="Unplaced"/>
</dbReference>
<accession>A0A7E6EI12</accession>
<gene>
    <name evidence="10" type="primary">LOC118761457</name>
</gene>
<dbReference type="GO" id="GO:0003677">
    <property type="term" value="F:DNA binding"/>
    <property type="evidence" value="ECO:0007669"/>
    <property type="project" value="UniProtKB-UniRule"/>
</dbReference>
<keyword evidence="5 6" id="KW-0539">Nucleus</keyword>
<dbReference type="GO" id="GO:0005634">
    <property type="term" value="C:nucleus"/>
    <property type="evidence" value="ECO:0007669"/>
    <property type="project" value="UniProtKB-SubCell"/>
</dbReference>
<evidence type="ECO:0000313" key="9">
    <source>
        <dbReference type="Proteomes" id="UP000515154"/>
    </source>
</evidence>
<protein>
    <submittedName>
        <fullName evidence="10">Pre-B-cell leukemia transcription factor 1-like</fullName>
    </submittedName>
</protein>
<feature type="domain" description="Homeobox" evidence="7">
    <location>
        <begin position="27"/>
        <end position="98"/>
    </location>
</feature>
<dbReference type="InterPro" id="IPR008422">
    <property type="entry name" value="KN_HD"/>
</dbReference>
<keyword evidence="4 6" id="KW-0371">Homeobox</keyword>
<reference evidence="10" key="1">
    <citation type="submission" date="2025-08" db="UniProtKB">
        <authorList>
            <consortium name="RefSeq"/>
        </authorList>
    </citation>
    <scope>IDENTIFICATION</scope>
</reference>